<feature type="non-terminal residue" evidence="1">
    <location>
        <position position="1"/>
    </location>
</feature>
<sequence length="122" mass="13026">KFNAPVVGRMGVTARYDVLADGKNGGGGGGIALNGNGMDPYNGFGIGSECLATSQANGGHGFECHGATRQDVALDLLFYPTQQITVKVEYRHDWATQKVFLRDDGSYSKSNDLLGAQFIYAF</sequence>
<gene>
    <name evidence="1" type="ORF">EYW47_34610</name>
</gene>
<evidence type="ECO:0000313" key="1">
    <source>
        <dbReference type="EMBL" id="TDG18415.1"/>
    </source>
</evidence>
<evidence type="ECO:0000313" key="2">
    <source>
        <dbReference type="Proteomes" id="UP000295722"/>
    </source>
</evidence>
<proteinExistence type="predicted"/>
<dbReference type="Proteomes" id="UP000295722">
    <property type="component" value="Unassembled WGS sequence"/>
</dbReference>
<organism evidence="1 2">
    <name type="scientific">Paraburkholderia silviterrae</name>
    <dbReference type="NCBI Taxonomy" id="2528715"/>
    <lineage>
        <taxon>Bacteria</taxon>
        <taxon>Pseudomonadati</taxon>
        <taxon>Pseudomonadota</taxon>
        <taxon>Betaproteobacteria</taxon>
        <taxon>Burkholderiales</taxon>
        <taxon>Burkholderiaceae</taxon>
        <taxon>Paraburkholderia</taxon>
    </lineage>
</organism>
<accession>A0A4R5M016</accession>
<dbReference type="InterPro" id="IPR021485">
    <property type="entry name" value="DUF3138"/>
</dbReference>
<dbReference type="Pfam" id="PF11336">
    <property type="entry name" value="DUF3138"/>
    <property type="match status" value="1"/>
</dbReference>
<dbReference type="RefSeq" id="WP_133199307.1">
    <property type="nucleotide sequence ID" value="NZ_SMRP01000031.1"/>
</dbReference>
<comment type="caution">
    <text evidence="1">The sequence shown here is derived from an EMBL/GenBank/DDBJ whole genome shotgun (WGS) entry which is preliminary data.</text>
</comment>
<dbReference type="AlphaFoldDB" id="A0A4R5M016"/>
<keyword evidence="2" id="KW-1185">Reference proteome</keyword>
<dbReference type="EMBL" id="SMRP01000031">
    <property type="protein sequence ID" value="TDG18415.1"/>
    <property type="molecule type" value="Genomic_DNA"/>
</dbReference>
<protein>
    <submittedName>
        <fullName evidence="1">DUF3138 family protein</fullName>
    </submittedName>
</protein>
<name>A0A4R5M016_9BURK</name>
<dbReference type="OrthoDB" id="8595088at2"/>
<reference evidence="1 2" key="1">
    <citation type="submission" date="2019-03" db="EMBL/GenBank/DDBJ databases">
        <title>Paraburkholderia sp. 4M-K11, isolated from subtropical forest soil.</title>
        <authorList>
            <person name="Gao Z.-H."/>
            <person name="Qiu L.-H."/>
        </authorList>
    </citation>
    <scope>NUCLEOTIDE SEQUENCE [LARGE SCALE GENOMIC DNA]</scope>
    <source>
        <strain evidence="1 2">4M-K11</strain>
    </source>
</reference>